<keyword evidence="5 7" id="KW-1133">Transmembrane helix</keyword>
<feature type="transmembrane region" description="Helical" evidence="7">
    <location>
        <begin position="112"/>
        <end position="133"/>
    </location>
</feature>
<keyword evidence="3" id="KW-1003">Cell membrane</keyword>
<evidence type="ECO:0000256" key="5">
    <source>
        <dbReference type="ARBA" id="ARBA00022989"/>
    </source>
</evidence>
<dbReference type="InterPro" id="IPR035906">
    <property type="entry name" value="MetI-like_sf"/>
</dbReference>
<evidence type="ECO:0000313" key="9">
    <source>
        <dbReference type="EMBL" id="MBO7745578.1"/>
    </source>
</evidence>
<gene>
    <name evidence="9" type="ORF">I8J29_15315</name>
</gene>
<evidence type="ECO:0000256" key="2">
    <source>
        <dbReference type="ARBA" id="ARBA00022448"/>
    </source>
</evidence>
<feature type="transmembrane region" description="Helical" evidence="7">
    <location>
        <begin position="145"/>
        <end position="164"/>
    </location>
</feature>
<dbReference type="Proteomes" id="UP000670947">
    <property type="component" value="Unassembled WGS sequence"/>
</dbReference>
<name>A0ABS3WB87_9BACL</name>
<dbReference type="PANTHER" id="PTHR43744:SF9">
    <property type="entry name" value="POLYGALACTURONAN_RHAMNOGALACTURONAN TRANSPORT SYSTEM PERMEASE PROTEIN YTCP"/>
    <property type="match status" value="1"/>
</dbReference>
<feature type="transmembrane region" description="Helical" evidence="7">
    <location>
        <begin position="185"/>
        <end position="210"/>
    </location>
</feature>
<dbReference type="CDD" id="cd06261">
    <property type="entry name" value="TM_PBP2"/>
    <property type="match status" value="1"/>
</dbReference>
<evidence type="ECO:0000256" key="7">
    <source>
        <dbReference type="RuleBase" id="RU363032"/>
    </source>
</evidence>
<evidence type="ECO:0000313" key="10">
    <source>
        <dbReference type="Proteomes" id="UP000670947"/>
    </source>
</evidence>
<dbReference type="InterPro" id="IPR000515">
    <property type="entry name" value="MetI-like"/>
</dbReference>
<evidence type="ECO:0000256" key="1">
    <source>
        <dbReference type="ARBA" id="ARBA00004651"/>
    </source>
</evidence>
<dbReference type="Gene3D" id="1.10.3720.10">
    <property type="entry name" value="MetI-like"/>
    <property type="match status" value="1"/>
</dbReference>
<evidence type="ECO:0000256" key="4">
    <source>
        <dbReference type="ARBA" id="ARBA00022692"/>
    </source>
</evidence>
<reference evidence="9 10" key="1">
    <citation type="submission" date="2021-03" db="EMBL/GenBank/DDBJ databases">
        <title>Paenibacillus artemisicola MWE-103 whole genome sequence.</title>
        <authorList>
            <person name="Ham Y.J."/>
        </authorList>
    </citation>
    <scope>NUCLEOTIDE SEQUENCE [LARGE SCALE GENOMIC DNA]</scope>
    <source>
        <strain evidence="9 10">MWE-103</strain>
    </source>
</reference>
<dbReference type="RefSeq" id="WP_208848407.1">
    <property type="nucleotide sequence ID" value="NZ_JAGGDJ010000010.1"/>
</dbReference>
<keyword evidence="6 7" id="KW-0472">Membrane</keyword>
<feature type="domain" description="ABC transmembrane type-1" evidence="8">
    <location>
        <begin position="75"/>
        <end position="278"/>
    </location>
</feature>
<dbReference type="PROSITE" id="PS50928">
    <property type="entry name" value="ABC_TM1"/>
    <property type="match status" value="1"/>
</dbReference>
<feature type="transmembrane region" description="Helical" evidence="7">
    <location>
        <begin position="82"/>
        <end position="100"/>
    </location>
</feature>
<accession>A0ABS3WB87</accession>
<feature type="transmembrane region" description="Helical" evidence="7">
    <location>
        <begin position="12"/>
        <end position="32"/>
    </location>
</feature>
<sequence>MHAKASPGTRVFHVFNLFALTLTSVVCLIPFVHIVSLSFSDKAAVMGGLVKLWPVHFTLDPYRYVLQREAFWQAFGTTLGRVAIGATLNVLLVILLAYPLSKTEGKLRMRTVYVWIFFFTMLFNGGLIPNYILVKELHLLDTLGALVLPGAVGVFNIVLLLNFFREVPAELEDAAFIDGAGHWRTLWRIYVPVSLPAIATVALFCIVGHWNAWFDGMIYMKVNHYPLQTYLQSIVIKFDFNTMSPEEAKRLAKLNDRSIKSAQMIVAVIPVLLVYPYLQKYFVTGIRLGSVKG</sequence>
<comment type="subcellular location">
    <subcellularLocation>
        <location evidence="1 7">Cell membrane</location>
        <topology evidence="1 7">Multi-pass membrane protein</topology>
    </subcellularLocation>
</comment>
<dbReference type="PANTHER" id="PTHR43744">
    <property type="entry name" value="ABC TRANSPORTER PERMEASE PROTEIN MG189-RELATED-RELATED"/>
    <property type="match status" value="1"/>
</dbReference>
<proteinExistence type="inferred from homology"/>
<keyword evidence="2 7" id="KW-0813">Transport</keyword>
<evidence type="ECO:0000256" key="6">
    <source>
        <dbReference type="ARBA" id="ARBA00023136"/>
    </source>
</evidence>
<keyword evidence="4 7" id="KW-0812">Transmembrane</keyword>
<keyword evidence="10" id="KW-1185">Reference proteome</keyword>
<dbReference type="SUPFAM" id="SSF161098">
    <property type="entry name" value="MetI-like"/>
    <property type="match status" value="1"/>
</dbReference>
<dbReference type="Pfam" id="PF00528">
    <property type="entry name" value="BPD_transp_1"/>
    <property type="match status" value="1"/>
</dbReference>
<organism evidence="9 10">
    <name type="scientific">Paenibacillus artemisiicola</name>
    <dbReference type="NCBI Taxonomy" id="1172618"/>
    <lineage>
        <taxon>Bacteria</taxon>
        <taxon>Bacillati</taxon>
        <taxon>Bacillota</taxon>
        <taxon>Bacilli</taxon>
        <taxon>Bacillales</taxon>
        <taxon>Paenibacillaceae</taxon>
        <taxon>Paenibacillus</taxon>
    </lineage>
</organism>
<evidence type="ECO:0000259" key="8">
    <source>
        <dbReference type="PROSITE" id="PS50928"/>
    </source>
</evidence>
<dbReference type="EMBL" id="JAGGDJ010000010">
    <property type="protein sequence ID" value="MBO7745578.1"/>
    <property type="molecule type" value="Genomic_DNA"/>
</dbReference>
<evidence type="ECO:0000256" key="3">
    <source>
        <dbReference type="ARBA" id="ARBA00022475"/>
    </source>
</evidence>
<feature type="transmembrane region" description="Helical" evidence="7">
    <location>
        <begin position="261"/>
        <end position="278"/>
    </location>
</feature>
<comment type="similarity">
    <text evidence="7">Belongs to the binding-protein-dependent transport system permease family.</text>
</comment>
<protein>
    <submittedName>
        <fullName evidence="9">Carbohydrate ABC transporter permease</fullName>
    </submittedName>
</protein>
<comment type="caution">
    <text evidence="9">The sequence shown here is derived from an EMBL/GenBank/DDBJ whole genome shotgun (WGS) entry which is preliminary data.</text>
</comment>